<sequence>MNEPQTEKLYHSEANNMVLLSNRAESATRSLSGHLQSQPEGLQQCIEAQRVPNPFTYVEKLHELLPDCEKIFGPSQHLQVTQWRASINGREIYSAFNRRMEAKQPSTTQESAKNSPRSQKQKLKCEIAATSSENGKGQGTS</sequence>
<evidence type="ECO:0000256" key="1">
    <source>
        <dbReference type="SAM" id="MobiDB-lite"/>
    </source>
</evidence>
<proteinExistence type="predicted"/>
<dbReference type="Proteomes" id="UP000765509">
    <property type="component" value="Unassembled WGS sequence"/>
</dbReference>
<evidence type="ECO:0000313" key="2">
    <source>
        <dbReference type="EMBL" id="MBW0486175.1"/>
    </source>
</evidence>
<feature type="compositionally biased region" description="Polar residues" evidence="1">
    <location>
        <begin position="104"/>
        <end position="118"/>
    </location>
</feature>
<dbReference type="EMBL" id="AVOT02008508">
    <property type="protein sequence ID" value="MBW0486175.1"/>
    <property type="molecule type" value="Genomic_DNA"/>
</dbReference>
<reference evidence="2" key="1">
    <citation type="submission" date="2021-03" db="EMBL/GenBank/DDBJ databases">
        <title>Draft genome sequence of rust myrtle Austropuccinia psidii MF-1, a brazilian biotype.</title>
        <authorList>
            <person name="Quecine M.C."/>
            <person name="Pachon D.M.R."/>
            <person name="Bonatelli M.L."/>
            <person name="Correr F.H."/>
            <person name="Franceschini L.M."/>
            <person name="Leite T.F."/>
            <person name="Margarido G.R.A."/>
            <person name="Almeida C.A."/>
            <person name="Ferrarezi J.A."/>
            <person name="Labate C.A."/>
        </authorList>
    </citation>
    <scope>NUCLEOTIDE SEQUENCE</scope>
    <source>
        <strain evidence="2">MF-1</strain>
    </source>
</reference>
<comment type="caution">
    <text evidence="2">The sequence shown here is derived from an EMBL/GenBank/DDBJ whole genome shotgun (WGS) entry which is preliminary data.</text>
</comment>
<keyword evidence="3" id="KW-1185">Reference proteome</keyword>
<organism evidence="2 3">
    <name type="scientific">Austropuccinia psidii MF-1</name>
    <dbReference type="NCBI Taxonomy" id="1389203"/>
    <lineage>
        <taxon>Eukaryota</taxon>
        <taxon>Fungi</taxon>
        <taxon>Dikarya</taxon>
        <taxon>Basidiomycota</taxon>
        <taxon>Pucciniomycotina</taxon>
        <taxon>Pucciniomycetes</taxon>
        <taxon>Pucciniales</taxon>
        <taxon>Sphaerophragmiaceae</taxon>
        <taxon>Austropuccinia</taxon>
    </lineage>
</organism>
<accession>A0A9Q3H1M9</accession>
<evidence type="ECO:0000313" key="3">
    <source>
        <dbReference type="Proteomes" id="UP000765509"/>
    </source>
</evidence>
<feature type="region of interest" description="Disordered" evidence="1">
    <location>
        <begin position="96"/>
        <end position="141"/>
    </location>
</feature>
<name>A0A9Q3H1M9_9BASI</name>
<protein>
    <submittedName>
        <fullName evidence="2">Uncharacterized protein</fullName>
    </submittedName>
</protein>
<gene>
    <name evidence="2" type="ORF">O181_025890</name>
</gene>
<dbReference type="AlphaFoldDB" id="A0A9Q3H1M9"/>